<dbReference type="PANTHER" id="PTHR30273">
    <property type="entry name" value="PERIPLASMIC SIGNAL SENSOR AND SIGMA FACTOR ACTIVATOR FECR-RELATED"/>
    <property type="match status" value="1"/>
</dbReference>
<evidence type="ECO:0000313" key="5">
    <source>
        <dbReference type="Proteomes" id="UP000240978"/>
    </source>
</evidence>
<organism evidence="4 5">
    <name type="scientific">Chitinophaga ginsengisoli</name>
    <dbReference type="NCBI Taxonomy" id="363837"/>
    <lineage>
        <taxon>Bacteria</taxon>
        <taxon>Pseudomonadati</taxon>
        <taxon>Bacteroidota</taxon>
        <taxon>Chitinophagia</taxon>
        <taxon>Chitinophagales</taxon>
        <taxon>Chitinophagaceae</taxon>
        <taxon>Chitinophaga</taxon>
    </lineage>
</organism>
<sequence>MGRLACIALYHLFKGILNVIHVNEERIYQLLGYLVNNNINAEDYEELMQYLGEATENPALQSTIDRIWAELTPTQQLNPDESDALYQQITDNPRFVQQPIHIKRRWLSYAAVILLLLATGAGTYLWFASSRTTSLAYKEVSVPPGQRLQLKLADSSIVWLKAGSTLRYPVSFTGNTRELFLSGEGYFDVTHRDNQPFLVHTGGVTTKVLGTAFNIQAYDQQLTVAVVNGKVSVAEGDTKLGVIVANQLLEYHLQNKQVALKDTIAGNMIAWTKGELILDNVTMEEAAVTIGKWYNVAIVFADPELKKSRFSFSFLHEENIGEVMNMISQLNGFSYHIEGDTITISKKKPLRRQPQR</sequence>
<dbReference type="Proteomes" id="UP000240978">
    <property type="component" value="Unassembled WGS sequence"/>
</dbReference>
<dbReference type="InterPro" id="IPR032508">
    <property type="entry name" value="FecR_C"/>
</dbReference>
<dbReference type="InterPro" id="IPR006860">
    <property type="entry name" value="FecR"/>
</dbReference>
<dbReference type="InterPro" id="IPR012373">
    <property type="entry name" value="Ferrdict_sens_TM"/>
</dbReference>
<comment type="caution">
    <text evidence="4">The sequence shown here is derived from an EMBL/GenBank/DDBJ whole genome shotgun (WGS) entry which is preliminary data.</text>
</comment>
<keyword evidence="5" id="KW-1185">Reference proteome</keyword>
<dbReference type="Gene3D" id="2.60.120.1440">
    <property type="match status" value="1"/>
</dbReference>
<dbReference type="OrthoDB" id="697544at2"/>
<dbReference type="Pfam" id="PF16344">
    <property type="entry name" value="FecR_C"/>
    <property type="match status" value="1"/>
</dbReference>
<dbReference type="AlphaFoldDB" id="A0A2P8G2J8"/>
<dbReference type="PANTHER" id="PTHR30273:SF2">
    <property type="entry name" value="PROTEIN FECR"/>
    <property type="match status" value="1"/>
</dbReference>
<keyword evidence="1" id="KW-0472">Membrane</keyword>
<dbReference type="GO" id="GO:0016989">
    <property type="term" value="F:sigma factor antagonist activity"/>
    <property type="evidence" value="ECO:0007669"/>
    <property type="project" value="TreeGrafter"/>
</dbReference>
<reference evidence="4 5" key="1">
    <citation type="submission" date="2018-03" db="EMBL/GenBank/DDBJ databases">
        <title>Genomic Encyclopedia of Archaeal and Bacterial Type Strains, Phase II (KMG-II): from individual species to whole genera.</title>
        <authorList>
            <person name="Goeker M."/>
        </authorList>
    </citation>
    <scope>NUCLEOTIDE SEQUENCE [LARGE SCALE GENOMIC DNA]</scope>
    <source>
        <strain evidence="4 5">DSM 18107</strain>
    </source>
</reference>
<evidence type="ECO:0000313" key="4">
    <source>
        <dbReference type="EMBL" id="PSL28214.1"/>
    </source>
</evidence>
<evidence type="ECO:0000259" key="2">
    <source>
        <dbReference type="Pfam" id="PF04773"/>
    </source>
</evidence>
<accession>A0A2P8G2J8</accession>
<dbReference type="Gene3D" id="3.55.50.30">
    <property type="match status" value="1"/>
</dbReference>
<gene>
    <name evidence="4" type="ORF">CLV42_108133</name>
</gene>
<feature type="domain" description="FecR protein" evidence="2">
    <location>
        <begin position="140"/>
        <end position="231"/>
    </location>
</feature>
<keyword evidence="1" id="KW-0812">Transmembrane</keyword>
<dbReference type="EMBL" id="PYGK01000008">
    <property type="protein sequence ID" value="PSL28214.1"/>
    <property type="molecule type" value="Genomic_DNA"/>
</dbReference>
<dbReference type="Pfam" id="PF04773">
    <property type="entry name" value="FecR"/>
    <property type="match status" value="1"/>
</dbReference>
<evidence type="ECO:0000256" key="1">
    <source>
        <dbReference type="SAM" id="Phobius"/>
    </source>
</evidence>
<dbReference type="PIRSF" id="PIRSF018266">
    <property type="entry name" value="FecR"/>
    <property type="match status" value="1"/>
</dbReference>
<proteinExistence type="predicted"/>
<evidence type="ECO:0000259" key="3">
    <source>
        <dbReference type="Pfam" id="PF16344"/>
    </source>
</evidence>
<keyword evidence="1" id="KW-1133">Transmembrane helix</keyword>
<protein>
    <submittedName>
        <fullName evidence="4">FecR family protein</fullName>
    </submittedName>
</protein>
<name>A0A2P8G2J8_9BACT</name>
<feature type="transmembrane region" description="Helical" evidence="1">
    <location>
        <begin position="106"/>
        <end position="127"/>
    </location>
</feature>
<feature type="domain" description="Protein FecR C-terminal" evidence="3">
    <location>
        <begin position="276"/>
        <end position="344"/>
    </location>
</feature>